<dbReference type="PANTHER" id="PTHR36364:SF1">
    <property type="entry name" value="OS03G0203000 PROTEIN"/>
    <property type="match status" value="1"/>
</dbReference>
<evidence type="ECO:0000256" key="4">
    <source>
        <dbReference type="ARBA" id="ARBA00022448"/>
    </source>
</evidence>
<evidence type="ECO:0000256" key="1">
    <source>
        <dbReference type="ARBA" id="ARBA00004123"/>
    </source>
</evidence>
<keyword evidence="7" id="KW-0509">mRNA transport</keyword>
<evidence type="ECO:0000256" key="5">
    <source>
        <dbReference type="ARBA" id="ARBA00022490"/>
    </source>
</evidence>
<feature type="compositionally biased region" description="Basic and acidic residues" evidence="13">
    <location>
        <begin position="205"/>
        <end position="233"/>
    </location>
</feature>
<evidence type="ECO:0000256" key="7">
    <source>
        <dbReference type="ARBA" id="ARBA00022816"/>
    </source>
</evidence>
<dbReference type="EMBL" id="JAKOGI010001751">
    <property type="protein sequence ID" value="KAJ8424176.1"/>
    <property type="molecule type" value="Genomic_DNA"/>
</dbReference>
<keyword evidence="6" id="KW-0507">mRNA processing</keyword>
<evidence type="ECO:0000256" key="10">
    <source>
        <dbReference type="ARBA" id="ARBA00023161"/>
    </source>
</evidence>
<keyword evidence="5" id="KW-0963">Cytoplasm</keyword>
<feature type="compositionally biased region" description="Basic and acidic residues" evidence="13">
    <location>
        <begin position="280"/>
        <end position="306"/>
    </location>
</feature>
<evidence type="ECO:0000259" key="14">
    <source>
        <dbReference type="Pfam" id="PF09405"/>
    </source>
</evidence>
<dbReference type="Pfam" id="PF09405">
    <property type="entry name" value="Btz"/>
    <property type="match status" value="1"/>
</dbReference>
<dbReference type="GO" id="GO:0005737">
    <property type="term" value="C:cytoplasm"/>
    <property type="evidence" value="ECO:0007669"/>
    <property type="project" value="UniProtKB-SubCell"/>
</dbReference>
<comment type="subcellular location">
    <subcellularLocation>
        <location evidence="2">Cytoplasm</location>
    </subcellularLocation>
    <subcellularLocation>
        <location evidence="1">Nucleus</location>
    </subcellularLocation>
</comment>
<feature type="compositionally biased region" description="Basic and acidic residues" evidence="13">
    <location>
        <begin position="115"/>
        <end position="165"/>
    </location>
</feature>
<dbReference type="GO" id="GO:0051028">
    <property type="term" value="P:mRNA transport"/>
    <property type="evidence" value="ECO:0007669"/>
    <property type="project" value="UniProtKB-KW"/>
</dbReference>
<proteinExistence type="inferred from homology"/>
<feature type="region of interest" description="Disordered" evidence="13">
    <location>
        <begin position="1"/>
        <end position="314"/>
    </location>
</feature>
<evidence type="ECO:0000256" key="2">
    <source>
        <dbReference type="ARBA" id="ARBA00004496"/>
    </source>
</evidence>
<keyword evidence="11" id="KW-0508">mRNA splicing</keyword>
<dbReference type="AlphaFoldDB" id="A0A9Q1JKY7"/>
<organism evidence="15 16">
    <name type="scientific">Carnegiea gigantea</name>
    <dbReference type="NCBI Taxonomy" id="171969"/>
    <lineage>
        <taxon>Eukaryota</taxon>
        <taxon>Viridiplantae</taxon>
        <taxon>Streptophyta</taxon>
        <taxon>Embryophyta</taxon>
        <taxon>Tracheophyta</taxon>
        <taxon>Spermatophyta</taxon>
        <taxon>Magnoliopsida</taxon>
        <taxon>eudicotyledons</taxon>
        <taxon>Gunneridae</taxon>
        <taxon>Pentapetalae</taxon>
        <taxon>Caryophyllales</taxon>
        <taxon>Cactineae</taxon>
        <taxon>Cactaceae</taxon>
        <taxon>Cactoideae</taxon>
        <taxon>Echinocereeae</taxon>
        <taxon>Carnegiea</taxon>
    </lineage>
</organism>
<dbReference type="GO" id="GO:0008380">
    <property type="term" value="P:RNA splicing"/>
    <property type="evidence" value="ECO:0007669"/>
    <property type="project" value="UniProtKB-KW"/>
</dbReference>
<keyword evidence="9" id="KW-0694">RNA-binding</keyword>
<evidence type="ECO:0000256" key="8">
    <source>
        <dbReference type="ARBA" id="ARBA00022845"/>
    </source>
</evidence>
<evidence type="ECO:0000256" key="12">
    <source>
        <dbReference type="ARBA" id="ARBA00023242"/>
    </source>
</evidence>
<dbReference type="GO" id="GO:0006397">
    <property type="term" value="P:mRNA processing"/>
    <property type="evidence" value="ECO:0007669"/>
    <property type="project" value="UniProtKB-KW"/>
</dbReference>
<reference evidence="15" key="1">
    <citation type="submission" date="2022-04" db="EMBL/GenBank/DDBJ databases">
        <title>Carnegiea gigantea Genome sequencing and assembly v2.</title>
        <authorList>
            <person name="Copetti D."/>
            <person name="Sanderson M.J."/>
            <person name="Burquez A."/>
            <person name="Wojciechowski M.F."/>
        </authorList>
    </citation>
    <scope>NUCLEOTIDE SEQUENCE</scope>
    <source>
        <strain evidence="15">SGP5-SGP5p</strain>
        <tissue evidence="15">Aerial part</tissue>
    </source>
</reference>
<feature type="compositionally biased region" description="Basic and acidic residues" evidence="13">
    <location>
        <begin position="173"/>
        <end position="184"/>
    </location>
</feature>
<dbReference type="GO" id="GO:0006417">
    <property type="term" value="P:regulation of translation"/>
    <property type="evidence" value="ECO:0007669"/>
    <property type="project" value="UniProtKB-KW"/>
</dbReference>
<evidence type="ECO:0000256" key="9">
    <source>
        <dbReference type="ARBA" id="ARBA00022884"/>
    </source>
</evidence>
<evidence type="ECO:0000256" key="13">
    <source>
        <dbReference type="SAM" id="MobiDB-lite"/>
    </source>
</evidence>
<accession>A0A9Q1JKY7</accession>
<keyword evidence="16" id="KW-1185">Reference proteome</keyword>
<dbReference type="GO" id="GO:0003729">
    <property type="term" value="F:mRNA binding"/>
    <property type="evidence" value="ECO:0007669"/>
    <property type="project" value="InterPro"/>
</dbReference>
<evidence type="ECO:0000256" key="3">
    <source>
        <dbReference type="ARBA" id="ARBA00009548"/>
    </source>
</evidence>
<dbReference type="GO" id="GO:0035145">
    <property type="term" value="C:exon-exon junction complex"/>
    <property type="evidence" value="ECO:0007669"/>
    <property type="project" value="InterPro"/>
</dbReference>
<feature type="compositionally biased region" description="Polar residues" evidence="13">
    <location>
        <begin position="193"/>
        <end position="204"/>
    </location>
</feature>
<sequence length="314" mass="35771">MATDSVKVTGKAKMPSGRSPNRLCSEAEDKDRDQKHRRRLQDALPLENQRVCHTKAEVNDANRKANEVGEATKKSDPKAVPRSQSYFQHDDHGTASRDGRRTGRRVTSERGWWNDSKDDEDRANRKTVRSDLWEKEGKSIVRGGDHENHVWTHDKFTEVEGDSKPPAKKRRQFREEKLPIESDPAHNMAPEPSKTTHPANSTGFSERREERARDRRPLERRDHDRGCQRERLFSNRGQAEKTGFPSSRDRFNGGDNGSSYRGRDRFGGRRGYGSSGTGGRVEKWKHDLFDEANKSATAKNEEDPIAKVEALLAS</sequence>
<evidence type="ECO:0000313" key="15">
    <source>
        <dbReference type="EMBL" id="KAJ8424176.1"/>
    </source>
</evidence>
<keyword evidence="4" id="KW-0813">Transport</keyword>
<dbReference type="OrthoDB" id="1920561at2759"/>
<dbReference type="PANTHER" id="PTHR36364">
    <property type="entry name" value="OS03G0203000 PROTEIN"/>
    <property type="match status" value="1"/>
</dbReference>
<comment type="caution">
    <text evidence="15">The sequence shown here is derived from an EMBL/GenBank/DDBJ whole genome shotgun (WGS) entry which is preliminary data.</text>
</comment>
<feature type="compositionally biased region" description="Basic and acidic residues" evidence="13">
    <location>
        <begin position="54"/>
        <end position="79"/>
    </location>
</feature>
<feature type="compositionally biased region" description="Basic and acidic residues" evidence="13">
    <location>
        <begin position="25"/>
        <end position="34"/>
    </location>
</feature>
<evidence type="ECO:0000256" key="11">
    <source>
        <dbReference type="ARBA" id="ARBA00023187"/>
    </source>
</evidence>
<comment type="similarity">
    <text evidence="3">Belongs to the CASC3 family.</text>
</comment>
<gene>
    <name evidence="15" type="ORF">Cgig2_015910</name>
</gene>
<evidence type="ECO:0000313" key="16">
    <source>
        <dbReference type="Proteomes" id="UP001153076"/>
    </source>
</evidence>
<name>A0A9Q1JKY7_9CARY</name>
<feature type="compositionally biased region" description="Basic and acidic residues" evidence="13">
    <location>
        <begin position="88"/>
        <end position="101"/>
    </location>
</feature>
<protein>
    <recommendedName>
        <fullName evidence="14">Btz domain-containing protein</fullName>
    </recommendedName>
</protein>
<dbReference type="Proteomes" id="UP001153076">
    <property type="component" value="Unassembled WGS sequence"/>
</dbReference>
<keyword evidence="10" id="KW-0866">Nonsense-mediated mRNA decay</keyword>
<feature type="compositionally biased region" description="Gly residues" evidence="13">
    <location>
        <begin position="269"/>
        <end position="279"/>
    </location>
</feature>
<keyword evidence="12" id="KW-0539">Nucleus</keyword>
<feature type="domain" description="Btz" evidence="14">
    <location>
        <begin position="55"/>
        <end position="172"/>
    </location>
</feature>
<dbReference type="InterPro" id="IPR018545">
    <property type="entry name" value="Btz_dom"/>
</dbReference>
<dbReference type="GO" id="GO:0000184">
    <property type="term" value="P:nuclear-transcribed mRNA catabolic process, nonsense-mediated decay"/>
    <property type="evidence" value="ECO:0007669"/>
    <property type="project" value="UniProtKB-KW"/>
</dbReference>
<evidence type="ECO:0000256" key="6">
    <source>
        <dbReference type="ARBA" id="ARBA00022664"/>
    </source>
</evidence>
<keyword evidence="8" id="KW-0810">Translation regulation</keyword>